<dbReference type="EMBL" id="JAPMLD010000002">
    <property type="protein sequence ID" value="MDW4823927.1"/>
    <property type="molecule type" value="Genomic_DNA"/>
</dbReference>
<dbReference type="EMBL" id="JAPMLE010000001">
    <property type="protein sequence ID" value="MDR8523638.1"/>
    <property type="molecule type" value="Genomic_DNA"/>
</dbReference>
<reference evidence="1" key="2">
    <citation type="submission" date="2022-11" db="EMBL/GenBank/DDBJ databases">
        <title>Prophages regulate Shewanella fidelis motility and biofilm formation: implications for gut colonization dynamics in Ciona robusta.</title>
        <authorList>
            <person name="Natarajan O."/>
            <person name="Gibboney S.L."/>
            <person name="Young M.N."/>
            <person name="Lim S.J."/>
            <person name="Pluta N."/>
            <person name="Atkinson C.G.F."/>
            <person name="Leigh B.A."/>
            <person name="Liberti A."/>
            <person name="Kees E."/>
            <person name="Breitbart M."/>
            <person name="Gralnick J."/>
            <person name="Dishaw L.J."/>
        </authorList>
    </citation>
    <scope>NUCLEOTIDE SEQUENCE</scope>
    <source>
        <strain evidence="1">3313</strain>
    </source>
</reference>
<evidence type="ECO:0000313" key="2">
    <source>
        <dbReference type="EMBL" id="MDW4823927.1"/>
    </source>
</evidence>
<dbReference type="AlphaFoldDB" id="A0AAW8NNY1"/>
<comment type="caution">
    <text evidence="1">The sequence shown here is derived from an EMBL/GenBank/DDBJ whole genome shotgun (WGS) entry which is preliminary data.</text>
</comment>
<accession>A0AAW8NNY1</accession>
<evidence type="ECO:0000313" key="4">
    <source>
        <dbReference type="Proteomes" id="UP001271263"/>
    </source>
</evidence>
<organism evidence="1 3">
    <name type="scientific">Shewanella fidelis</name>
    <dbReference type="NCBI Taxonomy" id="173509"/>
    <lineage>
        <taxon>Bacteria</taxon>
        <taxon>Pseudomonadati</taxon>
        <taxon>Pseudomonadota</taxon>
        <taxon>Gammaproteobacteria</taxon>
        <taxon>Alteromonadales</taxon>
        <taxon>Shewanellaceae</taxon>
        <taxon>Shewanella</taxon>
    </lineage>
</organism>
<name>A0AAW8NNY1_9GAMM</name>
<evidence type="ECO:0000313" key="1">
    <source>
        <dbReference type="EMBL" id="MDR8523638.1"/>
    </source>
</evidence>
<dbReference type="Proteomes" id="UP001271263">
    <property type="component" value="Unassembled WGS sequence"/>
</dbReference>
<evidence type="ECO:0000313" key="3">
    <source>
        <dbReference type="Proteomes" id="UP001259340"/>
    </source>
</evidence>
<keyword evidence="4" id="KW-1185">Reference proteome</keyword>
<dbReference type="Proteomes" id="UP001259340">
    <property type="component" value="Unassembled WGS sequence"/>
</dbReference>
<proteinExistence type="predicted"/>
<dbReference type="RefSeq" id="WP_310654543.1">
    <property type="nucleotide sequence ID" value="NZ_JAPMLA010000001.1"/>
</dbReference>
<sequence>MQDLAPLIDIPFAHRHTCWFCGEPSNQQFSYIKQTHTPHSSLSVPCCNECLKLAKAHRLTSIWDCKMAVKDELMRIYEKHLAIGVNWTQQELEESGFEDDDKIFGGFKKSAWMMYEIARDRVNYKGWPLSLNGILVEDYGYDAHFSFDGVNYRSVSQAIGFYAKQQTLDKRFLEDIIAIVGKQHFGFAVRVAQINIAAVPEMKKQVLQDLAAEQVS</sequence>
<gene>
    <name evidence="1" type="ORF">OS133_08045</name>
    <name evidence="2" type="ORF">OS134_07670</name>
</gene>
<protein>
    <submittedName>
        <fullName evidence="1">Uncharacterized protein</fullName>
    </submittedName>
</protein>
<reference evidence="2 4" key="1">
    <citation type="journal article" date="2022" name="bioRxiv">
        <title>Prophages regulate Shewanella fidelis 3313 motility and biofilm formation: implications for gut colonization dynamics in Ciona robusta.</title>
        <authorList>
            <person name="Natarajan O."/>
            <person name="Gibboney S.L."/>
            <person name="Young M.N."/>
            <person name="Lim S.J."/>
            <person name="Pluta N."/>
            <person name="Atkinson C.G."/>
            <person name="Leigh B.A."/>
            <person name="Liberti A."/>
            <person name="Kees E.D."/>
            <person name="Breitbart M."/>
            <person name="Gralnick J.A."/>
            <person name="Dishaw L.J."/>
        </authorList>
    </citation>
    <scope>NUCLEOTIDE SEQUENCE [LARGE SCALE GENOMIC DNA]</scope>
    <source>
        <strain evidence="2 4">JG4066</strain>
    </source>
</reference>